<accession>A0A0R2CTJ1</accession>
<evidence type="ECO:0000313" key="1">
    <source>
        <dbReference type="EMBL" id="KRM91388.1"/>
    </source>
</evidence>
<reference evidence="1 2" key="1">
    <citation type="journal article" date="2015" name="Genome Announc.">
        <title>Expanding the biotechnology potential of lactobacilli through comparative genomics of 213 strains and associated genera.</title>
        <authorList>
            <person name="Sun Z."/>
            <person name="Harris H.M."/>
            <person name="McCann A."/>
            <person name="Guo C."/>
            <person name="Argimon S."/>
            <person name="Zhang W."/>
            <person name="Yang X."/>
            <person name="Jeffery I.B."/>
            <person name="Cooney J.C."/>
            <person name="Kagawa T.F."/>
            <person name="Liu W."/>
            <person name="Song Y."/>
            <person name="Salvetti E."/>
            <person name="Wrobel A."/>
            <person name="Rasinkangas P."/>
            <person name="Parkhill J."/>
            <person name="Rea M.C."/>
            <person name="O'Sullivan O."/>
            <person name="Ritari J."/>
            <person name="Douillard F.P."/>
            <person name="Paul Ross R."/>
            <person name="Yang R."/>
            <person name="Briner A.E."/>
            <person name="Felis G.E."/>
            <person name="de Vos W.M."/>
            <person name="Barrangou R."/>
            <person name="Klaenhammer T.R."/>
            <person name="Caufield P.W."/>
            <person name="Cui Y."/>
            <person name="Zhang H."/>
            <person name="O'Toole P.W."/>
        </authorList>
    </citation>
    <scope>NUCLEOTIDE SEQUENCE [LARGE SCALE GENOMIC DNA]</scope>
    <source>
        <strain evidence="1 2">DSM 22689</strain>
    </source>
</reference>
<gene>
    <name evidence="1" type="ORF">FC87_GL000899</name>
</gene>
<dbReference type="STRING" id="1423745.GCA_001311215_01551"/>
<dbReference type="AlphaFoldDB" id="A0A0R2CTJ1"/>
<protein>
    <submittedName>
        <fullName evidence="1">Uncharacterized protein</fullName>
    </submittedName>
</protein>
<dbReference type="Proteomes" id="UP000051586">
    <property type="component" value="Unassembled WGS sequence"/>
</dbReference>
<dbReference type="EMBL" id="AYZI01000005">
    <property type="protein sequence ID" value="KRM91388.1"/>
    <property type="molecule type" value="Genomic_DNA"/>
</dbReference>
<dbReference type="RefSeq" id="WP_035421383.1">
    <property type="nucleotide sequence ID" value="NZ_AYZI01000005.1"/>
</dbReference>
<dbReference type="PATRIC" id="fig|1423745.4.peg.960"/>
<sequence length="134" mass="15077">MNEQPQEILPGTPAFDRMVFRLKKTPTADNIAVFDFSSQRLVRLEPQVYTMPACLTHQLQIFFLVTKTVPGDWVMAFSRATMDDQNQVTNLSAALPTGQGLNLISENNPAIANQLLRYFQTLADANYGEWKLIG</sequence>
<proteinExistence type="predicted"/>
<comment type="caution">
    <text evidence="1">The sequence shown here is derived from an EMBL/GenBank/DDBJ whole genome shotgun (WGS) entry which is preliminary data.</text>
</comment>
<organism evidence="1 2">
    <name type="scientific">Fructilactobacillus florum DSM 22689 = JCM 16035</name>
    <dbReference type="NCBI Taxonomy" id="1423745"/>
    <lineage>
        <taxon>Bacteria</taxon>
        <taxon>Bacillati</taxon>
        <taxon>Bacillota</taxon>
        <taxon>Bacilli</taxon>
        <taxon>Lactobacillales</taxon>
        <taxon>Lactobacillaceae</taxon>
        <taxon>Fructilactobacillus</taxon>
    </lineage>
</organism>
<name>A0A0R2CTJ1_9LACO</name>
<evidence type="ECO:0000313" key="2">
    <source>
        <dbReference type="Proteomes" id="UP000051586"/>
    </source>
</evidence>